<evidence type="ECO:0000259" key="1">
    <source>
        <dbReference type="Pfam" id="PF07872"/>
    </source>
</evidence>
<proteinExistence type="predicted"/>
<evidence type="ECO:0000313" key="2">
    <source>
        <dbReference type="EMBL" id="QCI86994.1"/>
    </source>
</evidence>
<name>A0A4D7CUP9_9ENTE</name>
<accession>A0A4D7CUP9</accession>
<dbReference type="AlphaFoldDB" id="A0A4D7CUP9"/>
<keyword evidence="3" id="KW-1185">Reference proteome</keyword>
<gene>
    <name evidence="2" type="ORF">FA707_08450</name>
</gene>
<protein>
    <recommendedName>
        <fullName evidence="1">DUF1659 domain-containing protein</fullName>
    </recommendedName>
</protein>
<evidence type="ECO:0000313" key="3">
    <source>
        <dbReference type="Proteomes" id="UP000298615"/>
    </source>
</evidence>
<dbReference type="Proteomes" id="UP000298615">
    <property type="component" value="Chromosome"/>
</dbReference>
<dbReference type="KEGG" id="vao:FA707_08450"/>
<dbReference type="RefSeq" id="WP_136953816.1">
    <property type="nucleotide sequence ID" value="NZ_CP039712.1"/>
</dbReference>
<dbReference type="EMBL" id="CP039712">
    <property type="protein sequence ID" value="QCI86994.1"/>
    <property type="molecule type" value="Genomic_DNA"/>
</dbReference>
<dbReference type="InterPro" id="IPR012454">
    <property type="entry name" value="DUF1659"/>
</dbReference>
<feature type="domain" description="DUF1659" evidence="1">
    <location>
        <begin position="2"/>
        <end position="50"/>
    </location>
</feature>
<sequence>MKQWESTSLEVYFDVEGETSPKKVSLRNVVQEPEEEAVKGLGQTLGTLSPEEQSYNSSVIVNKSRVL</sequence>
<organism evidence="2 3">
    <name type="scientific">Vagococcus zengguangii</name>
    <dbReference type="NCBI Taxonomy" id="2571750"/>
    <lineage>
        <taxon>Bacteria</taxon>
        <taxon>Bacillati</taxon>
        <taxon>Bacillota</taxon>
        <taxon>Bacilli</taxon>
        <taxon>Lactobacillales</taxon>
        <taxon>Enterococcaceae</taxon>
        <taxon>Vagococcus</taxon>
    </lineage>
</organism>
<reference evidence="2 3" key="1">
    <citation type="submission" date="2019-04" db="EMBL/GenBank/DDBJ databases">
        <title>Vagococcus sp. nov., isolated from faeces of yaks (Bos grunniens).</title>
        <authorList>
            <person name="Ge Y."/>
        </authorList>
    </citation>
    <scope>NUCLEOTIDE SEQUENCE [LARGE SCALE GENOMIC DNA]</scope>
    <source>
        <strain evidence="2 3">MN-17</strain>
    </source>
</reference>
<dbReference type="Pfam" id="PF07872">
    <property type="entry name" value="DUF1659"/>
    <property type="match status" value="1"/>
</dbReference>